<dbReference type="Gene3D" id="3.30.160.60">
    <property type="entry name" value="Classic Zinc Finger"/>
    <property type="match status" value="1"/>
</dbReference>
<dbReference type="GO" id="GO:0008270">
    <property type="term" value="F:zinc ion binding"/>
    <property type="evidence" value="ECO:0007669"/>
    <property type="project" value="UniProtKB-KW"/>
</dbReference>
<dbReference type="SMART" id="SM00336">
    <property type="entry name" value="BBOX"/>
    <property type="match status" value="2"/>
</dbReference>
<evidence type="ECO:0000259" key="6">
    <source>
        <dbReference type="PROSITE" id="PS50089"/>
    </source>
</evidence>
<keyword evidence="9" id="KW-1185">Reference proteome</keyword>
<dbReference type="OrthoDB" id="6105938at2759"/>
<evidence type="ECO:0000313" key="9">
    <source>
        <dbReference type="Proteomes" id="UP000770717"/>
    </source>
</evidence>
<dbReference type="SMART" id="SM00184">
    <property type="entry name" value="RING"/>
    <property type="match status" value="1"/>
</dbReference>
<evidence type="ECO:0000256" key="3">
    <source>
        <dbReference type="ARBA" id="ARBA00022833"/>
    </source>
</evidence>
<feature type="coiled-coil region" evidence="5">
    <location>
        <begin position="221"/>
        <end position="248"/>
    </location>
</feature>
<dbReference type="Pfam" id="PF13445">
    <property type="entry name" value="zf-RING_UBOX"/>
    <property type="match status" value="1"/>
</dbReference>
<accession>A0A8J6BPK0</accession>
<dbReference type="InterPro" id="IPR000315">
    <property type="entry name" value="Znf_B-box"/>
</dbReference>
<dbReference type="InterPro" id="IPR001841">
    <property type="entry name" value="Znf_RING"/>
</dbReference>
<dbReference type="CDD" id="cd19769">
    <property type="entry name" value="Bbox2_TRIM16-like"/>
    <property type="match status" value="1"/>
</dbReference>
<evidence type="ECO:0000259" key="7">
    <source>
        <dbReference type="PROSITE" id="PS50119"/>
    </source>
</evidence>
<keyword evidence="5" id="KW-0175">Coiled coil</keyword>
<evidence type="ECO:0000256" key="1">
    <source>
        <dbReference type="ARBA" id="ARBA00022723"/>
    </source>
</evidence>
<reference evidence="8" key="1">
    <citation type="thesis" date="2020" institute="ProQuest LLC" country="789 East Eisenhower Parkway, Ann Arbor, MI, USA">
        <title>Comparative Genomics and Chromosome Evolution.</title>
        <authorList>
            <person name="Mudd A.B."/>
        </authorList>
    </citation>
    <scope>NUCLEOTIDE SEQUENCE</scope>
    <source>
        <strain evidence="8">HN-11 Male</strain>
        <tissue evidence="8">Kidney and liver</tissue>
    </source>
</reference>
<dbReference type="PROSITE" id="PS50119">
    <property type="entry name" value="ZF_BBOX"/>
    <property type="match status" value="1"/>
</dbReference>
<dbReference type="Proteomes" id="UP000770717">
    <property type="component" value="Unassembled WGS sequence"/>
</dbReference>
<dbReference type="EMBL" id="WNTK01004053">
    <property type="protein sequence ID" value="KAG9464683.1"/>
    <property type="molecule type" value="Genomic_DNA"/>
</dbReference>
<evidence type="ECO:0008006" key="10">
    <source>
        <dbReference type="Google" id="ProtNLM"/>
    </source>
</evidence>
<dbReference type="InterPro" id="IPR027370">
    <property type="entry name" value="Znf-RING_euk"/>
</dbReference>
<gene>
    <name evidence="8" type="ORF">GDO78_019561</name>
</gene>
<dbReference type="PROSITE" id="PS50089">
    <property type="entry name" value="ZF_RING_2"/>
    <property type="match status" value="1"/>
</dbReference>
<evidence type="ECO:0000313" key="8">
    <source>
        <dbReference type="EMBL" id="KAG9464683.1"/>
    </source>
</evidence>
<keyword evidence="2 4" id="KW-0863">Zinc-finger</keyword>
<dbReference type="InterPro" id="IPR017907">
    <property type="entry name" value="Znf_RING_CS"/>
</dbReference>
<dbReference type="Gene3D" id="4.10.830.40">
    <property type="match status" value="1"/>
</dbReference>
<dbReference type="PANTHER" id="PTHR25465:SF71">
    <property type="entry name" value="E3 UBIQUITIN-PROTEIN LIGASE TRIM39-LIKE"/>
    <property type="match status" value="1"/>
</dbReference>
<dbReference type="Gene3D" id="3.30.40.10">
    <property type="entry name" value="Zinc/RING finger domain, C3HC4 (zinc finger)"/>
    <property type="match status" value="1"/>
</dbReference>
<keyword evidence="3" id="KW-0862">Zinc</keyword>
<dbReference type="Pfam" id="PF00643">
    <property type="entry name" value="zf-B_box"/>
    <property type="match status" value="1"/>
</dbReference>
<evidence type="ECO:0000256" key="2">
    <source>
        <dbReference type="ARBA" id="ARBA00022771"/>
    </source>
</evidence>
<evidence type="ECO:0000256" key="5">
    <source>
        <dbReference type="SAM" id="Coils"/>
    </source>
</evidence>
<comment type="caution">
    <text evidence="8">The sequence shown here is derived from an EMBL/GenBank/DDBJ whole genome shotgun (WGS) entry which is preliminary data.</text>
</comment>
<dbReference type="AlphaFoldDB" id="A0A8J6BPK0"/>
<proteinExistence type="predicted"/>
<dbReference type="PROSITE" id="PS00518">
    <property type="entry name" value="ZF_RING_1"/>
    <property type="match status" value="1"/>
</dbReference>
<keyword evidence="1" id="KW-0479">Metal-binding</keyword>
<feature type="domain" description="RING-type" evidence="6">
    <location>
        <begin position="12"/>
        <end position="54"/>
    </location>
</feature>
<protein>
    <recommendedName>
        <fullName evidence="10">E3 ubiquitin/ISG15 ligase TRIM25-like</fullName>
    </recommendedName>
</protein>
<dbReference type="SUPFAM" id="SSF57845">
    <property type="entry name" value="B-box zinc-binding domain"/>
    <property type="match status" value="1"/>
</dbReference>
<name>A0A8J6BPK0_ELECQ</name>
<sequence>MAMAERGGELNCKICQNIYTEPLTLPCGHNFCQVCIRKTLNEQDKTHFYTCPQCGKRFTARPSLQRNPALCQQVEQLRSAPPARSQVPCTYCADPSIAAITTCLQCEVSLCARHLAAHNSTLQHNFVSATNSLESQKCSIHDRLLAYYCPQDAACICTDCYLLGKHKGHQVDTLEEASRKKKEKLKSDHQNLVSKKKDTAATIQQLHKSLLTEAQKYKNVENQVIAILKELKERVEDLERNVLSEVSTQRSNVTKYYSNLILDLQQQVKEESLTICDIEKMLNMTDPLSVLQGPEKRENEERKAVPLIQDVDADLILGNLYRSLSAVLTYSPFTDVKK</sequence>
<dbReference type="SUPFAM" id="SSF57850">
    <property type="entry name" value="RING/U-box"/>
    <property type="match status" value="2"/>
</dbReference>
<dbReference type="InterPro" id="IPR013083">
    <property type="entry name" value="Znf_RING/FYVE/PHD"/>
</dbReference>
<evidence type="ECO:0000256" key="4">
    <source>
        <dbReference type="PROSITE-ProRule" id="PRU00024"/>
    </source>
</evidence>
<dbReference type="PANTHER" id="PTHR25465">
    <property type="entry name" value="B-BOX DOMAIN CONTAINING"/>
    <property type="match status" value="1"/>
</dbReference>
<dbReference type="InterPro" id="IPR051051">
    <property type="entry name" value="E3_ubiq-ligase_TRIM/RNF"/>
</dbReference>
<feature type="domain" description="B box-type" evidence="7">
    <location>
        <begin position="133"/>
        <end position="174"/>
    </location>
</feature>
<organism evidence="8 9">
    <name type="scientific">Eleutherodactylus coqui</name>
    <name type="common">Puerto Rican coqui</name>
    <dbReference type="NCBI Taxonomy" id="57060"/>
    <lineage>
        <taxon>Eukaryota</taxon>
        <taxon>Metazoa</taxon>
        <taxon>Chordata</taxon>
        <taxon>Craniata</taxon>
        <taxon>Vertebrata</taxon>
        <taxon>Euteleostomi</taxon>
        <taxon>Amphibia</taxon>
        <taxon>Batrachia</taxon>
        <taxon>Anura</taxon>
        <taxon>Neobatrachia</taxon>
        <taxon>Hyloidea</taxon>
        <taxon>Eleutherodactylidae</taxon>
        <taxon>Eleutherodactylinae</taxon>
        <taxon>Eleutherodactylus</taxon>
        <taxon>Eleutherodactylus</taxon>
    </lineage>
</organism>